<protein>
    <submittedName>
        <fullName evidence="1">Uncharacterized protein</fullName>
    </submittedName>
</protein>
<comment type="caution">
    <text evidence="1">The sequence shown here is derived from an EMBL/GenBank/DDBJ whole genome shotgun (WGS) entry which is preliminary data.</text>
</comment>
<organism evidence="1 2">
    <name type="scientific">Paragonimus skrjabini miyazakii</name>
    <dbReference type="NCBI Taxonomy" id="59628"/>
    <lineage>
        <taxon>Eukaryota</taxon>
        <taxon>Metazoa</taxon>
        <taxon>Spiralia</taxon>
        <taxon>Lophotrochozoa</taxon>
        <taxon>Platyhelminthes</taxon>
        <taxon>Trematoda</taxon>
        <taxon>Digenea</taxon>
        <taxon>Plagiorchiida</taxon>
        <taxon>Troglotremata</taxon>
        <taxon>Troglotrematidae</taxon>
        <taxon>Paragonimus</taxon>
    </lineage>
</organism>
<accession>A0A8S9YWT0</accession>
<proteinExistence type="predicted"/>
<dbReference type="Proteomes" id="UP000822476">
    <property type="component" value="Unassembled WGS sequence"/>
</dbReference>
<dbReference type="EMBL" id="JTDE01001385">
    <property type="protein sequence ID" value="KAF7259072.1"/>
    <property type="molecule type" value="Genomic_DNA"/>
</dbReference>
<dbReference type="OrthoDB" id="6225916at2759"/>
<reference evidence="1" key="1">
    <citation type="submission" date="2019-07" db="EMBL/GenBank/DDBJ databases">
        <title>Annotation for the trematode Paragonimus miyazaki's.</title>
        <authorList>
            <person name="Choi Y.-J."/>
        </authorList>
    </citation>
    <scope>NUCLEOTIDE SEQUENCE</scope>
    <source>
        <strain evidence="1">Japan</strain>
    </source>
</reference>
<sequence>MAAIVRNFFVKALNTAPHMVYMIPLATFCTGCALKRHYDRRVDGVERTFKYKKIYSIKRVEDVELTDENRDIYN</sequence>
<gene>
    <name evidence="1" type="ORF">EG68_03662</name>
</gene>
<name>A0A8S9YWT0_9TREM</name>
<keyword evidence="2" id="KW-1185">Reference proteome</keyword>
<dbReference type="AlphaFoldDB" id="A0A8S9YWT0"/>
<evidence type="ECO:0000313" key="1">
    <source>
        <dbReference type="EMBL" id="KAF7259072.1"/>
    </source>
</evidence>
<evidence type="ECO:0000313" key="2">
    <source>
        <dbReference type="Proteomes" id="UP000822476"/>
    </source>
</evidence>